<dbReference type="CDD" id="cd04301">
    <property type="entry name" value="NAT_SF"/>
    <property type="match status" value="1"/>
</dbReference>
<dbReference type="AlphaFoldDB" id="A0A9J6BFA1"/>
<comment type="catalytic activity">
    <reaction evidence="10">
        <text>N-terminal L-seryl-[histone H2A] + acetyl-CoA = N-terminal N(alpha)-acetyl-L-seryl-[histone H2A] + CoA + H(+)</text>
        <dbReference type="Rhea" id="RHEA:50600"/>
        <dbReference type="Rhea" id="RHEA-COMP:12742"/>
        <dbReference type="Rhea" id="RHEA-COMP:12744"/>
        <dbReference type="ChEBI" id="CHEBI:15378"/>
        <dbReference type="ChEBI" id="CHEBI:57287"/>
        <dbReference type="ChEBI" id="CHEBI:57288"/>
        <dbReference type="ChEBI" id="CHEBI:64738"/>
        <dbReference type="ChEBI" id="CHEBI:83690"/>
        <dbReference type="EC" id="2.3.1.257"/>
    </reaction>
</comment>
<dbReference type="PANTHER" id="PTHR20531">
    <property type="entry name" value="N-ALPHA-ACETYLTRANSFERASE 40"/>
    <property type="match status" value="1"/>
</dbReference>
<dbReference type="GO" id="GO:1990189">
    <property type="term" value="F:protein N-terminal-serine acetyltransferase activity"/>
    <property type="evidence" value="ECO:0007669"/>
    <property type="project" value="UniProtKB-EC"/>
</dbReference>
<comment type="catalytic activity">
    <reaction evidence="11">
        <text>N-terminal L-seryl-[histone H4] + acetyl-CoA = N-terminal N(alpha)-acetyl-L-seryl-[histone H4] + CoA + H(+)</text>
        <dbReference type="Rhea" id="RHEA:50596"/>
        <dbReference type="Rhea" id="RHEA-COMP:12740"/>
        <dbReference type="Rhea" id="RHEA-COMP:12743"/>
        <dbReference type="ChEBI" id="CHEBI:15378"/>
        <dbReference type="ChEBI" id="CHEBI:57287"/>
        <dbReference type="ChEBI" id="CHEBI:57288"/>
        <dbReference type="ChEBI" id="CHEBI:64738"/>
        <dbReference type="ChEBI" id="CHEBI:83690"/>
        <dbReference type="EC" id="2.3.1.257"/>
    </reaction>
</comment>
<evidence type="ECO:0000256" key="6">
    <source>
        <dbReference type="ARBA" id="ARBA00022490"/>
    </source>
</evidence>
<dbReference type="InterPro" id="IPR016181">
    <property type="entry name" value="Acyl_CoA_acyltransferase"/>
</dbReference>
<evidence type="ECO:0000256" key="11">
    <source>
        <dbReference type="ARBA" id="ARBA00049524"/>
    </source>
</evidence>
<dbReference type="PANTHER" id="PTHR20531:SF1">
    <property type="entry name" value="N-ALPHA-ACETYLTRANSFERASE 40"/>
    <property type="match status" value="1"/>
</dbReference>
<dbReference type="InterPro" id="IPR000182">
    <property type="entry name" value="GNAT_dom"/>
</dbReference>
<evidence type="ECO:0000259" key="13">
    <source>
        <dbReference type="PROSITE" id="PS51186"/>
    </source>
</evidence>
<proteinExistence type="inferred from homology"/>
<dbReference type="EMBL" id="JADBJN010000004">
    <property type="protein sequence ID" value="KAG5668171.1"/>
    <property type="molecule type" value="Genomic_DNA"/>
</dbReference>
<keyword evidence="9" id="KW-0012">Acyltransferase</keyword>
<organism evidence="14 15">
    <name type="scientific">Polypedilum vanderplanki</name>
    <name type="common">Sleeping chironomid midge</name>
    <dbReference type="NCBI Taxonomy" id="319348"/>
    <lineage>
        <taxon>Eukaryota</taxon>
        <taxon>Metazoa</taxon>
        <taxon>Ecdysozoa</taxon>
        <taxon>Arthropoda</taxon>
        <taxon>Hexapoda</taxon>
        <taxon>Insecta</taxon>
        <taxon>Pterygota</taxon>
        <taxon>Neoptera</taxon>
        <taxon>Endopterygota</taxon>
        <taxon>Diptera</taxon>
        <taxon>Nematocera</taxon>
        <taxon>Chironomoidea</taxon>
        <taxon>Chironomidae</taxon>
        <taxon>Chironominae</taxon>
        <taxon>Polypedilum</taxon>
        <taxon>Polypedilum</taxon>
    </lineage>
</organism>
<comment type="subcellular location">
    <subcellularLocation>
        <location evidence="2">Cytoplasm</location>
    </subcellularLocation>
    <subcellularLocation>
        <location evidence="1">Nucleus</location>
    </subcellularLocation>
</comment>
<evidence type="ECO:0000256" key="12">
    <source>
        <dbReference type="SAM" id="MobiDB-lite"/>
    </source>
</evidence>
<dbReference type="GO" id="GO:0005634">
    <property type="term" value="C:nucleus"/>
    <property type="evidence" value="ECO:0007669"/>
    <property type="project" value="UniProtKB-SubCell"/>
</dbReference>
<dbReference type="Proteomes" id="UP001107558">
    <property type="component" value="Chromosome 4"/>
</dbReference>
<keyword evidence="8" id="KW-0539">Nucleus</keyword>
<keyword evidence="6" id="KW-0963">Cytoplasm</keyword>
<evidence type="ECO:0000256" key="1">
    <source>
        <dbReference type="ARBA" id="ARBA00004123"/>
    </source>
</evidence>
<reference evidence="14" key="1">
    <citation type="submission" date="2021-03" db="EMBL/GenBank/DDBJ databases">
        <title>Chromosome level genome of the anhydrobiotic midge Polypedilum vanderplanki.</title>
        <authorList>
            <person name="Yoshida Y."/>
            <person name="Kikawada T."/>
            <person name="Gusev O."/>
        </authorList>
    </citation>
    <scope>NUCLEOTIDE SEQUENCE</scope>
    <source>
        <strain evidence="14">NIAS01</strain>
        <tissue evidence="14">Whole body or cell culture</tissue>
    </source>
</reference>
<feature type="domain" description="N-acetyltransferase" evidence="13">
    <location>
        <begin position="40"/>
        <end position="197"/>
    </location>
</feature>
<dbReference type="EC" id="2.3.1.257" evidence="4"/>
<evidence type="ECO:0000256" key="4">
    <source>
        <dbReference type="ARBA" id="ARBA00012950"/>
    </source>
</evidence>
<dbReference type="SUPFAM" id="SSF55729">
    <property type="entry name" value="Acyl-CoA N-acyltransferases (Nat)"/>
    <property type="match status" value="1"/>
</dbReference>
<comment type="caution">
    <text evidence="14">The sequence shown here is derived from an EMBL/GenBank/DDBJ whole genome shotgun (WGS) entry which is preliminary data.</text>
</comment>
<evidence type="ECO:0000313" key="15">
    <source>
        <dbReference type="Proteomes" id="UP001107558"/>
    </source>
</evidence>
<gene>
    <name evidence="14" type="ORF">PVAND_016121</name>
</gene>
<feature type="region of interest" description="Disordered" evidence="12">
    <location>
        <begin position="1"/>
        <end position="20"/>
    </location>
</feature>
<keyword evidence="15" id="KW-1185">Reference proteome</keyword>
<keyword evidence="7" id="KW-0808">Transferase</keyword>
<dbReference type="GO" id="GO:0010485">
    <property type="term" value="F:histone H4 acetyltransferase activity"/>
    <property type="evidence" value="ECO:0007669"/>
    <property type="project" value="InterPro"/>
</dbReference>
<evidence type="ECO:0000256" key="8">
    <source>
        <dbReference type="ARBA" id="ARBA00023242"/>
    </source>
</evidence>
<evidence type="ECO:0000313" key="14">
    <source>
        <dbReference type="EMBL" id="KAG5668171.1"/>
    </source>
</evidence>
<name>A0A9J6BFA1_POLVA</name>
<dbReference type="GO" id="GO:0005737">
    <property type="term" value="C:cytoplasm"/>
    <property type="evidence" value="ECO:0007669"/>
    <property type="project" value="UniProtKB-SubCell"/>
</dbReference>
<evidence type="ECO:0000256" key="3">
    <source>
        <dbReference type="ARBA" id="ARBA00008870"/>
    </source>
</evidence>
<dbReference type="Gene3D" id="3.40.630.30">
    <property type="match status" value="1"/>
</dbReference>
<accession>A0A9J6BFA1</accession>
<dbReference type="OrthoDB" id="424551at2759"/>
<protein>
    <recommendedName>
        <fullName evidence="5">N-alpha-acetyltransferase 40</fullName>
        <ecNumber evidence="4">2.3.1.257</ecNumber>
    </recommendedName>
</protein>
<dbReference type="PROSITE" id="PS51186">
    <property type="entry name" value="GNAT"/>
    <property type="match status" value="1"/>
</dbReference>
<evidence type="ECO:0000256" key="10">
    <source>
        <dbReference type="ARBA" id="ARBA00047821"/>
    </source>
</evidence>
<comment type="similarity">
    <text evidence="3">Belongs to the acetyltransferase family. NAA40 subfamily.</text>
</comment>
<feature type="compositionally biased region" description="Basic and acidic residues" evidence="12">
    <location>
        <begin position="1"/>
        <end position="16"/>
    </location>
</feature>
<evidence type="ECO:0000256" key="9">
    <source>
        <dbReference type="ARBA" id="ARBA00023315"/>
    </source>
</evidence>
<evidence type="ECO:0000256" key="5">
    <source>
        <dbReference type="ARBA" id="ARBA00015043"/>
    </source>
</evidence>
<evidence type="ECO:0000256" key="7">
    <source>
        <dbReference type="ARBA" id="ARBA00022679"/>
    </source>
</evidence>
<evidence type="ECO:0000256" key="2">
    <source>
        <dbReference type="ARBA" id="ARBA00004496"/>
    </source>
</evidence>
<dbReference type="Pfam" id="PF00583">
    <property type="entry name" value="Acetyltransf_1"/>
    <property type="match status" value="1"/>
</dbReference>
<dbReference type="GO" id="GO:0043998">
    <property type="term" value="F:histone H2A acetyltransferase activity"/>
    <property type="evidence" value="ECO:0007669"/>
    <property type="project" value="InterPro"/>
</dbReference>
<dbReference type="InterPro" id="IPR039949">
    <property type="entry name" value="NAA40"/>
</dbReference>
<sequence length="197" mass="23170">MATDREIAGNHHKNIEKANQQKNPFTSIAEEYGKYERDDLKIDVFYKSSKEMSKDLQKWCFKLAEKNVGPYYKACSLGWQPKVKQNDMTKSWAKFLIAKHGKENAGYVMFRFDMDYGRSVVYCYELQIEQNYQNKGIGEHLMKCLEKMAKIYQLERVVLTVLCNNDGALRFYKRLEYSIDETNPSDEPSYAIYSKEI</sequence>